<dbReference type="InterPro" id="IPR013130">
    <property type="entry name" value="Fe3_Rdtase_TM_dom"/>
</dbReference>
<dbReference type="SFLD" id="SFLDS00052">
    <property type="entry name" value="Ferric_Reductase_Domain"/>
    <property type="match status" value="1"/>
</dbReference>
<dbReference type="InterPro" id="IPR051410">
    <property type="entry name" value="Ferric/Cupric_Reductase"/>
</dbReference>
<dbReference type="AlphaFoldDB" id="A0A9P4PKT1"/>
<organism evidence="11 12">
    <name type="scientific">Karstenula rhodostoma CBS 690.94</name>
    <dbReference type="NCBI Taxonomy" id="1392251"/>
    <lineage>
        <taxon>Eukaryota</taxon>
        <taxon>Fungi</taxon>
        <taxon>Dikarya</taxon>
        <taxon>Ascomycota</taxon>
        <taxon>Pezizomycotina</taxon>
        <taxon>Dothideomycetes</taxon>
        <taxon>Pleosporomycetidae</taxon>
        <taxon>Pleosporales</taxon>
        <taxon>Massarineae</taxon>
        <taxon>Didymosphaeriaceae</taxon>
        <taxon>Karstenula</taxon>
    </lineage>
</organism>
<evidence type="ECO:0000313" key="11">
    <source>
        <dbReference type="EMBL" id="KAF2444671.1"/>
    </source>
</evidence>
<feature type="transmembrane region" description="Helical" evidence="9">
    <location>
        <begin position="202"/>
        <end position="226"/>
    </location>
</feature>
<feature type="compositionally biased region" description="Basic residues" evidence="8">
    <location>
        <begin position="85"/>
        <end position="96"/>
    </location>
</feature>
<keyword evidence="5" id="KW-0406">Ion transport</keyword>
<sequence>MAEELTAWLRDALQSSLGGPTLTISAAGGPNETNPVPDDPGKAPQFRKLAEAVLHGRKVVSTYNLVLLAVLLVFTASHWGEKAALHKRRRDARKSKTRDETADEAWSSSSSTIEGTVTPPDAPSKKVGEADETSPLLSTASSPRRSPGLWKPYFLVKAFLQYQPRPIPIINRTLPTNSVSLFVLAYTALNFFYNFYGMTYELMYIFSFADRCGLIFSANLPLLYLLAAKNQPLKLLTGYSYESLNIFHRRMGELLCFEAFLHSAGMFIVWYAALRKIGFTLARFVLNRLVILGLLAFLSYQILYFTSLGTFRKRMYEVFLALHIFFQIAGLAFLWFHYHTSRPYVGASLAIFAVDRLLFRLWLKTTTHPATLTVLEDDNTVLVSANWDTSTRKSALMPKTMRHGWKPNDHVFLTIPSLSRTHALQAHPFTIFSAAPTLHTVSDGAAAHAWFTLLIRAQANTGFTHRLLAYARTHSSTPIRLDGPYGSAHALDMLRASHTAVVIAGGSGIAVAYPLLYALLRPSSDIESASKSTHVKLLWITHEASHRSWIPADKWAELVSWGLEAHVPAATAEAGRPDVPSTLRGMVDGGRTGVVVSGPDGLVRDVRNTCASLLSLGADVMVQVEKFGW</sequence>
<keyword evidence="12" id="KW-1185">Reference proteome</keyword>
<feature type="transmembrane region" description="Helical" evidence="9">
    <location>
        <begin position="62"/>
        <end position="80"/>
    </location>
</feature>
<dbReference type="InterPro" id="IPR013112">
    <property type="entry name" value="FAD-bd_8"/>
</dbReference>
<evidence type="ECO:0000256" key="6">
    <source>
        <dbReference type="ARBA" id="ARBA00023136"/>
    </source>
</evidence>
<evidence type="ECO:0000256" key="8">
    <source>
        <dbReference type="SAM" id="MobiDB-lite"/>
    </source>
</evidence>
<comment type="caution">
    <text evidence="11">The sequence shown here is derived from an EMBL/GenBank/DDBJ whole genome shotgun (WGS) entry which is preliminary data.</text>
</comment>
<keyword evidence="3 9" id="KW-0812">Transmembrane</keyword>
<feature type="domain" description="FAD-binding FR-type" evidence="10">
    <location>
        <begin position="365"/>
        <end position="491"/>
    </location>
</feature>
<dbReference type="GO" id="GO:0015677">
    <property type="term" value="P:copper ion import"/>
    <property type="evidence" value="ECO:0007669"/>
    <property type="project" value="TreeGrafter"/>
</dbReference>
<feature type="region of interest" description="Disordered" evidence="8">
    <location>
        <begin position="85"/>
        <end position="144"/>
    </location>
</feature>
<dbReference type="InterPro" id="IPR039261">
    <property type="entry name" value="FNR_nucleotide-bd"/>
</dbReference>
<dbReference type="GO" id="GO:0006879">
    <property type="term" value="P:intracellular iron ion homeostasis"/>
    <property type="evidence" value="ECO:0007669"/>
    <property type="project" value="TreeGrafter"/>
</dbReference>
<dbReference type="PROSITE" id="PS51384">
    <property type="entry name" value="FAD_FR"/>
    <property type="match status" value="1"/>
</dbReference>
<feature type="region of interest" description="Disordered" evidence="8">
    <location>
        <begin position="20"/>
        <end position="43"/>
    </location>
</feature>
<evidence type="ECO:0000256" key="2">
    <source>
        <dbReference type="ARBA" id="ARBA00022448"/>
    </source>
</evidence>
<evidence type="ECO:0000256" key="9">
    <source>
        <dbReference type="SAM" id="Phobius"/>
    </source>
</evidence>
<dbReference type="Gene3D" id="3.40.50.80">
    <property type="entry name" value="Nucleotide-binding domain of ferredoxin-NADP reductase (FNR) module"/>
    <property type="match status" value="1"/>
</dbReference>
<dbReference type="SUPFAM" id="SSF52343">
    <property type="entry name" value="Ferredoxin reductase-like, C-terminal NADP-linked domain"/>
    <property type="match status" value="1"/>
</dbReference>
<dbReference type="InterPro" id="IPR017927">
    <property type="entry name" value="FAD-bd_FR_type"/>
</dbReference>
<feature type="transmembrane region" description="Helical" evidence="9">
    <location>
        <begin position="285"/>
        <end position="306"/>
    </location>
</feature>
<dbReference type="Pfam" id="PF08022">
    <property type="entry name" value="FAD_binding_8"/>
    <property type="match status" value="1"/>
</dbReference>
<evidence type="ECO:0000256" key="1">
    <source>
        <dbReference type="ARBA" id="ARBA00004141"/>
    </source>
</evidence>
<gene>
    <name evidence="11" type="ORF">P171DRAFT_387149</name>
</gene>
<protein>
    <recommendedName>
        <fullName evidence="10">FAD-binding FR-type domain-containing protein</fullName>
    </recommendedName>
</protein>
<keyword evidence="2" id="KW-0813">Transport</keyword>
<dbReference type="EMBL" id="MU001500">
    <property type="protein sequence ID" value="KAF2444671.1"/>
    <property type="molecule type" value="Genomic_DNA"/>
</dbReference>
<dbReference type="GO" id="GO:0006826">
    <property type="term" value="P:iron ion transport"/>
    <property type="evidence" value="ECO:0007669"/>
    <property type="project" value="TreeGrafter"/>
</dbReference>
<comment type="subcellular location">
    <subcellularLocation>
        <location evidence="1">Membrane</location>
        <topology evidence="1">Multi-pass membrane protein</topology>
    </subcellularLocation>
</comment>
<dbReference type="Pfam" id="PF01794">
    <property type="entry name" value="Ferric_reduct"/>
    <property type="match status" value="1"/>
</dbReference>
<evidence type="ECO:0000256" key="3">
    <source>
        <dbReference type="ARBA" id="ARBA00022692"/>
    </source>
</evidence>
<proteinExistence type="predicted"/>
<dbReference type="PANTHER" id="PTHR32361:SF9">
    <property type="entry name" value="FERRIC REDUCTASE TRANSMEMBRANE COMPONENT 3-RELATED"/>
    <property type="match status" value="1"/>
</dbReference>
<feature type="transmembrane region" description="Helical" evidence="9">
    <location>
        <begin position="318"/>
        <end position="338"/>
    </location>
</feature>
<keyword evidence="6 9" id="KW-0472">Membrane</keyword>
<dbReference type="GO" id="GO:0000293">
    <property type="term" value="F:ferric-chelate reductase activity"/>
    <property type="evidence" value="ECO:0007669"/>
    <property type="project" value="TreeGrafter"/>
</dbReference>
<evidence type="ECO:0000313" key="12">
    <source>
        <dbReference type="Proteomes" id="UP000799764"/>
    </source>
</evidence>
<feature type="transmembrane region" description="Helical" evidence="9">
    <location>
        <begin position="179"/>
        <end position="196"/>
    </location>
</feature>
<dbReference type="PANTHER" id="PTHR32361">
    <property type="entry name" value="FERRIC/CUPRIC REDUCTASE TRANSMEMBRANE COMPONENT"/>
    <property type="match status" value="1"/>
</dbReference>
<dbReference type="SFLD" id="SFLDG01168">
    <property type="entry name" value="Ferric_reductase_subgroup_(FRE"/>
    <property type="match status" value="1"/>
</dbReference>
<feature type="transmembrane region" description="Helical" evidence="9">
    <location>
        <begin position="254"/>
        <end position="273"/>
    </location>
</feature>
<evidence type="ECO:0000259" key="10">
    <source>
        <dbReference type="PROSITE" id="PS51384"/>
    </source>
</evidence>
<feature type="compositionally biased region" description="Polar residues" evidence="8">
    <location>
        <begin position="106"/>
        <end position="115"/>
    </location>
</feature>
<dbReference type="Proteomes" id="UP000799764">
    <property type="component" value="Unassembled WGS sequence"/>
</dbReference>
<dbReference type="OrthoDB" id="17725at2759"/>
<name>A0A9P4PKT1_9PLEO</name>
<reference evidence="11" key="1">
    <citation type="journal article" date="2020" name="Stud. Mycol.">
        <title>101 Dothideomycetes genomes: a test case for predicting lifestyles and emergence of pathogens.</title>
        <authorList>
            <person name="Haridas S."/>
            <person name="Albert R."/>
            <person name="Binder M."/>
            <person name="Bloem J."/>
            <person name="Labutti K."/>
            <person name="Salamov A."/>
            <person name="Andreopoulos B."/>
            <person name="Baker S."/>
            <person name="Barry K."/>
            <person name="Bills G."/>
            <person name="Bluhm B."/>
            <person name="Cannon C."/>
            <person name="Castanera R."/>
            <person name="Culley D."/>
            <person name="Daum C."/>
            <person name="Ezra D."/>
            <person name="Gonzalez J."/>
            <person name="Henrissat B."/>
            <person name="Kuo A."/>
            <person name="Liang C."/>
            <person name="Lipzen A."/>
            <person name="Lutzoni F."/>
            <person name="Magnuson J."/>
            <person name="Mondo S."/>
            <person name="Nolan M."/>
            <person name="Ohm R."/>
            <person name="Pangilinan J."/>
            <person name="Park H.-J."/>
            <person name="Ramirez L."/>
            <person name="Alfaro M."/>
            <person name="Sun H."/>
            <person name="Tritt A."/>
            <person name="Yoshinaga Y."/>
            <person name="Zwiers L.-H."/>
            <person name="Turgeon B."/>
            <person name="Goodwin S."/>
            <person name="Spatafora J."/>
            <person name="Crous P."/>
            <person name="Grigoriev I."/>
        </authorList>
    </citation>
    <scope>NUCLEOTIDE SEQUENCE</scope>
    <source>
        <strain evidence="11">CBS 690.94</strain>
    </source>
</reference>
<evidence type="ECO:0000256" key="4">
    <source>
        <dbReference type="ARBA" id="ARBA00022989"/>
    </source>
</evidence>
<feature type="compositionally biased region" description="Polar residues" evidence="8">
    <location>
        <begin position="135"/>
        <end position="144"/>
    </location>
</feature>
<evidence type="ECO:0000256" key="7">
    <source>
        <dbReference type="ARBA" id="ARBA00023180"/>
    </source>
</evidence>
<dbReference type="GO" id="GO:0005886">
    <property type="term" value="C:plasma membrane"/>
    <property type="evidence" value="ECO:0007669"/>
    <property type="project" value="TreeGrafter"/>
</dbReference>
<evidence type="ECO:0000256" key="5">
    <source>
        <dbReference type="ARBA" id="ARBA00023065"/>
    </source>
</evidence>
<dbReference type="CDD" id="cd06186">
    <property type="entry name" value="NOX_Duox_like_FAD_NADP"/>
    <property type="match status" value="1"/>
</dbReference>
<keyword evidence="4 9" id="KW-1133">Transmembrane helix</keyword>
<keyword evidence="7" id="KW-0325">Glycoprotein</keyword>
<accession>A0A9P4PKT1</accession>